<feature type="compositionally biased region" description="Polar residues" evidence="1">
    <location>
        <begin position="87"/>
        <end position="115"/>
    </location>
</feature>
<feature type="region of interest" description="Disordered" evidence="1">
    <location>
        <begin position="163"/>
        <end position="220"/>
    </location>
</feature>
<evidence type="ECO:0000256" key="1">
    <source>
        <dbReference type="SAM" id="MobiDB-lite"/>
    </source>
</evidence>
<feature type="region of interest" description="Disordered" evidence="1">
    <location>
        <begin position="473"/>
        <end position="496"/>
    </location>
</feature>
<dbReference type="OrthoDB" id="5377599at2759"/>
<dbReference type="Pfam" id="PF25438">
    <property type="entry name" value="DUF7896"/>
    <property type="match status" value="1"/>
</dbReference>
<feature type="compositionally biased region" description="Polar residues" evidence="1">
    <location>
        <begin position="354"/>
        <end position="369"/>
    </location>
</feature>
<sequence>MATALSNTIVHLEQLKQDFCNRNAHLSEQQRVELWSQLVSAPLPSDASNTFQPSLVEQTPRYMSYSSSDMTHPMSSFGSNGGVASAHTPSSMGRSLSVSSTNDLQRCSSNASSWHSAHEEQPSDYALYSNPVSMQRQPSLQPIAETTYNDGMVEYTPSEYINNCMSSSGSSPQSQSLSQPHNPRQLHVQLTENTQWSDNSTSASTPALMTPLTPSSNSMSRQGSCNPYLFDQVSMLRVHSDSSMYPILSEDGTISFPYDESKISSSLADNPSFLTNFTASGESFFSPVTVSTASASASALASSGHDNSDLAEGMTRSSSSSSESDASSASASRLARRHREINAQAGRRKIASKANVSNGKTESASSNVQMKRIRSEDGSSKTVGVLTKTPYIRPLHPKIMCPHCNERPNGFRGTHELDRHVTRAHTPTRKGFICIDASSDKKFLANCKHCRNKKVYGAYYNAAAHLRRAHFHPRKRGRKGKHDEKRGGIGGGDDPPMDYLKQHWIRDIEVENKVAPSLEDGSDSAEHADINSFNPTYDIDTSYPSMPQQSNDAFMALVDANQFVDYSSCMNEPENLYDPTVYATNELSATSATSDINDFQFDACAGKTY</sequence>
<evidence type="ECO:0000313" key="4">
    <source>
        <dbReference type="Proteomes" id="UP000799291"/>
    </source>
</evidence>
<dbReference type="InterPro" id="IPR057218">
    <property type="entry name" value="DUF7896"/>
</dbReference>
<feature type="region of interest" description="Disordered" evidence="1">
    <location>
        <begin position="73"/>
        <end position="118"/>
    </location>
</feature>
<protein>
    <recommendedName>
        <fullName evidence="2">DUF7896 domain-containing protein</fullName>
    </recommendedName>
</protein>
<feature type="domain" description="DUF7896" evidence="2">
    <location>
        <begin position="429"/>
        <end position="507"/>
    </location>
</feature>
<organism evidence="3 4">
    <name type="scientific">Lentithecium fluviatile CBS 122367</name>
    <dbReference type="NCBI Taxonomy" id="1168545"/>
    <lineage>
        <taxon>Eukaryota</taxon>
        <taxon>Fungi</taxon>
        <taxon>Dikarya</taxon>
        <taxon>Ascomycota</taxon>
        <taxon>Pezizomycotina</taxon>
        <taxon>Dothideomycetes</taxon>
        <taxon>Pleosporomycetidae</taxon>
        <taxon>Pleosporales</taxon>
        <taxon>Massarineae</taxon>
        <taxon>Lentitheciaceae</taxon>
        <taxon>Lentithecium</taxon>
    </lineage>
</organism>
<feature type="compositionally biased region" description="Low complexity" evidence="1">
    <location>
        <begin position="166"/>
        <end position="179"/>
    </location>
</feature>
<dbReference type="Proteomes" id="UP000799291">
    <property type="component" value="Unassembled WGS sequence"/>
</dbReference>
<accession>A0A6G1IWL3</accession>
<dbReference type="PANTHER" id="PTHR42031:SF1">
    <property type="entry name" value="KEY LIME PATHOGENICITY PROTEIN"/>
    <property type="match status" value="1"/>
</dbReference>
<reference evidence="3" key="1">
    <citation type="journal article" date="2020" name="Stud. Mycol.">
        <title>101 Dothideomycetes genomes: a test case for predicting lifestyles and emergence of pathogens.</title>
        <authorList>
            <person name="Haridas S."/>
            <person name="Albert R."/>
            <person name="Binder M."/>
            <person name="Bloem J."/>
            <person name="Labutti K."/>
            <person name="Salamov A."/>
            <person name="Andreopoulos B."/>
            <person name="Baker S."/>
            <person name="Barry K."/>
            <person name="Bills G."/>
            <person name="Bluhm B."/>
            <person name="Cannon C."/>
            <person name="Castanera R."/>
            <person name="Culley D."/>
            <person name="Daum C."/>
            <person name="Ezra D."/>
            <person name="Gonzalez J."/>
            <person name="Henrissat B."/>
            <person name="Kuo A."/>
            <person name="Liang C."/>
            <person name="Lipzen A."/>
            <person name="Lutzoni F."/>
            <person name="Magnuson J."/>
            <person name="Mondo S."/>
            <person name="Nolan M."/>
            <person name="Ohm R."/>
            <person name="Pangilinan J."/>
            <person name="Park H.-J."/>
            <person name="Ramirez L."/>
            <person name="Alfaro M."/>
            <person name="Sun H."/>
            <person name="Tritt A."/>
            <person name="Yoshinaga Y."/>
            <person name="Zwiers L.-H."/>
            <person name="Turgeon B."/>
            <person name="Goodwin S."/>
            <person name="Spatafora J."/>
            <person name="Crous P."/>
            <person name="Grigoriev I."/>
        </authorList>
    </citation>
    <scope>NUCLEOTIDE SEQUENCE</scope>
    <source>
        <strain evidence="3">CBS 122367</strain>
    </source>
</reference>
<keyword evidence="4" id="KW-1185">Reference proteome</keyword>
<feature type="compositionally biased region" description="Low complexity" evidence="1">
    <location>
        <begin position="316"/>
        <end position="333"/>
    </location>
</feature>
<evidence type="ECO:0000313" key="3">
    <source>
        <dbReference type="EMBL" id="KAF2682647.1"/>
    </source>
</evidence>
<dbReference type="AlphaFoldDB" id="A0A6G1IWL3"/>
<evidence type="ECO:0000259" key="2">
    <source>
        <dbReference type="Pfam" id="PF25438"/>
    </source>
</evidence>
<proteinExistence type="predicted"/>
<gene>
    <name evidence="3" type="ORF">K458DRAFT_341350</name>
</gene>
<dbReference type="PANTHER" id="PTHR42031">
    <property type="entry name" value="KEY LIME PATHOGENICITY PROTEIN"/>
    <property type="match status" value="1"/>
</dbReference>
<dbReference type="EMBL" id="MU005586">
    <property type="protein sequence ID" value="KAF2682647.1"/>
    <property type="molecule type" value="Genomic_DNA"/>
</dbReference>
<name>A0A6G1IWL3_9PLEO</name>
<feature type="compositionally biased region" description="Polar residues" evidence="1">
    <location>
        <begin position="188"/>
        <end position="220"/>
    </location>
</feature>
<feature type="region of interest" description="Disordered" evidence="1">
    <location>
        <begin position="300"/>
        <end position="382"/>
    </location>
</feature>